<accession>A0A6M0JV22</accession>
<dbReference type="InterPro" id="IPR011835">
    <property type="entry name" value="GS/SS"/>
</dbReference>
<dbReference type="NCBIfam" id="TIGR02095">
    <property type="entry name" value="glgA"/>
    <property type="match status" value="1"/>
</dbReference>
<dbReference type="CDD" id="cd03791">
    <property type="entry name" value="GT5_Glycogen_synthase_DULL1-like"/>
    <property type="match status" value="1"/>
</dbReference>
<organism evidence="14 15">
    <name type="scientific">Thiorhodococcus minor</name>
    <dbReference type="NCBI Taxonomy" id="57489"/>
    <lineage>
        <taxon>Bacteria</taxon>
        <taxon>Pseudomonadati</taxon>
        <taxon>Pseudomonadota</taxon>
        <taxon>Gammaproteobacteria</taxon>
        <taxon>Chromatiales</taxon>
        <taxon>Chromatiaceae</taxon>
        <taxon>Thiorhodococcus</taxon>
    </lineage>
</organism>
<evidence type="ECO:0000259" key="13">
    <source>
        <dbReference type="Pfam" id="PF08323"/>
    </source>
</evidence>
<dbReference type="SUPFAM" id="SSF53756">
    <property type="entry name" value="UDP-Glycosyltransferase/glycogen phosphorylase"/>
    <property type="match status" value="1"/>
</dbReference>
<protein>
    <recommendedName>
        <fullName evidence="6 11">Glycogen synthase</fullName>
        <ecNumber evidence="5 11">2.4.1.21</ecNumber>
    </recommendedName>
    <alternativeName>
        <fullName evidence="10 11">Starch [bacterial glycogen] synthase</fullName>
    </alternativeName>
</protein>
<evidence type="ECO:0000256" key="5">
    <source>
        <dbReference type="ARBA" id="ARBA00012588"/>
    </source>
</evidence>
<evidence type="ECO:0000256" key="6">
    <source>
        <dbReference type="ARBA" id="ARBA00019935"/>
    </source>
</evidence>
<dbReference type="Proteomes" id="UP000483379">
    <property type="component" value="Unassembled WGS sequence"/>
</dbReference>
<evidence type="ECO:0000256" key="2">
    <source>
        <dbReference type="ARBA" id="ARBA00002764"/>
    </source>
</evidence>
<dbReference type="GO" id="GO:0005978">
    <property type="term" value="P:glycogen biosynthetic process"/>
    <property type="evidence" value="ECO:0007669"/>
    <property type="project" value="UniProtKB-UniRule"/>
</dbReference>
<dbReference type="InterPro" id="IPR013534">
    <property type="entry name" value="Starch_synth_cat_dom"/>
</dbReference>
<comment type="function">
    <text evidence="2 11">Synthesizes alpha-1,4-glucan chains using ADP-glucose.</text>
</comment>
<evidence type="ECO:0000313" key="14">
    <source>
        <dbReference type="EMBL" id="NEV60904.1"/>
    </source>
</evidence>
<comment type="caution">
    <text evidence="14">The sequence shown here is derived from an EMBL/GenBank/DDBJ whole genome shotgun (WGS) entry which is preliminary data.</text>
</comment>
<dbReference type="AlphaFoldDB" id="A0A6M0JV22"/>
<reference evidence="14 15" key="1">
    <citation type="submission" date="2020-02" db="EMBL/GenBank/DDBJ databases">
        <title>Genome sequences of Thiorhodococcus mannitoliphagus and Thiorhodococcus minor, purple sulfur photosynthetic bacteria in the gammaproteobacterial family, Chromatiaceae.</title>
        <authorList>
            <person name="Aviles F.A."/>
            <person name="Meyer T.E."/>
            <person name="Kyndt J.A."/>
        </authorList>
    </citation>
    <scope>NUCLEOTIDE SEQUENCE [LARGE SCALE GENOMIC DNA]</scope>
    <source>
        <strain evidence="14 15">DSM 11518</strain>
    </source>
</reference>
<dbReference type="GO" id="GO:0009011">
    <property type="term" value="F:alpha-1,4-glucan glucosyltransferase (ADP-glucose donor) activity"/>
    <property type="evidence" value="ECO:0007669"/>
    <property type="project" value="UniProtKB-UniRule"/>
</dbReference>
<comment type="catalytic activity">
    <reaction evidence="1 11">
        <text>[(1-&gt;4)-alpha-D-glucosyl](n) + ADP-alpha-D-glucose = [(1-&gt;4)-alpha-D-glucosyl](n+1) + ADP + H(+)</text>
        <dbReference type="Rhea" id="RHEA:18189"/>
        <dbReference type="Rhea" id="RHEA-COMP:9584"/>
        <dbReference type="Rhea" id="RHEA-COMP:9587"/>
        <dbReference type="ChEBI" id="CHEBI:15378"/>
        <dbReference type="ChEBI" id="CHEBI:15444"/>
        <dbReference type="ChEBI" id="CHEBI:57498"/>
        <dbReference type="ChEBI" id="CHEBI:456216"/>
        <dbReference type="EC" id="2.4.1.21"/>
    </reaction>
</comment>
<evidence type="ECO:0000256" key="8">
    <source>
        <dbReference type="ARBA" id="ARBA00022679"/>
    </source>
</evidence>
<dbReference type="GO" id="GO:0004373">
    <property type="term" value="F:alpha-1,4-glucan glucosyltransferase (UDP-glucose donor) activity"/>
    <property type="evidence" value="ECO:0007669"/>
    <property type="project" value="InterPro"/>
</dbReference>
<dbReference type="PANTHER" id="PTHR46083">
    <property type="match status" value="1"/>
</dbReference>
<feature type="domain" description="Glycosyl transferase family 1" evidence="12">
    <location>
        <begin position="293"/>
        <end position="448"/>
    </location>
</feature>
<evidence type="ECO:0000256" key="9">
    <source>
        <dbReference type="ARBA" id="ARBA00023056"/>
    </source>
</evidence>
<evidence type="ECO:0000256" key="4">
    <source>
        <dbReference type="ARBA" id="ARBA00010281"/>
    </source>
</evidence>
<evidence type="ECO:0000256" key="7">
    <source>
        <dbReference type="ARBA" id="ARBA00022676"/>
    </source>
</evidence>
<dbReference type="EMBL" id="JAAIJQ010000006">
    <property type="protein sequence ID" value="NEV60904.1"/>
    <property type="molecule type" value="Genomic_DNA"/>
</dbReference>
<dbReference type="Pfam" id="PF08323">
    <property type="entry name" value="Glyco_transf_5"/>
    <property type="match status" value="1"/>
</dbReference>
<dbReference type="EC" id="2.4.1.21" evidence="5 11"/>
<evidence type="ECO:0000313" key="15">
    <source>
        <dbReference type="Proteomes" id="UP000483379"/>
    </source>
</evidence>
<dbReference type="InterPro" id="IPR001296">
    <property type="entry name" value="Glyco_trans_1"/>
</dbReference>
<evidence type="ECO:0000256" key="10">
    <source>
        <dbReference type="ARBA" id="ARBA00031722"/>
    </source>
</evidence>
<dbReference type="PANTHER" id="PTHR46083:SF1">
    <property type="entry name" value="GLYCOGEN SYNTHASE 2-RELATED"/>
    <property type="match status" value="1"/>
</dbReference>
<dbReference type="RefSeq" id="WP_164450954.1">
    <property type="nucleotide sequence ID" value="NZ_JAAIJQ010000006.1"/>
</dbReference>
<keyword evidence="9 11" id="KW-0320">Glycogen biosynthesis</keyword>
<gene>
    <name evidence="11" type="primary">glgA</name>
    <name evidence="14" type="ORF">G3446_03155</name>
</gene>
<evidence type="ECO:0000256" key="11">
    <source>
        <dbReference type="HAMAP-Rule" id="MF_00484"/>
    </source>
</evidence>
<dbReference type="Gene3D" id="3.40.50.2000">
    <property type="entry name" value="Glycogen Phosphorylase B"/>
    <property type="match status" value="2"/>
</dbReference>
<evidence type="ECO:0000256" key="3">
    <source>
        <dbReference type="ARBA" id="ARBA00004964"/>
    </source>
</evidence>
<sequence>MQIAMVSAECAPIAKAGGLGDFVQGLAHELIKSGEAVEVWLPAYDVLRRELISGLDEMGPRLQVHFGGQQIECRLLRGNVEGIPVLLFDPLSGHRFFGRSCIYGEADDAERFAFFCSAVLAHFAQLERPPDVLHCNDWQTGLLPVLLAEHQGEEAQARTCYTLHNVGYQGKVQPSLLEQVGLDAAALMTPGRLADPHEPGVANLMQGGIRYAGFVNTVSPRYAWEVQSTEQGMGLQSLFQENRHKFGGILNGIDESVWGPEVDAHIPVNFGPGSLPKKAVNRRELRLRLGLQETEKPIFAVVSRLDRQKGIDLIQHAVRYALAEGGQMVLLGSSLDPAITRAFESLKAELGSGPDCHLELGYDEALAHLIYAGADMILIPSLYEPCGLTQLIAMKYGTVPIVRRVGGLADTVFDAHYSDKSFEARNGYVFDDATEDALEGAMSRAIALWRRFPQYFRQLRANGMRGDYSWRKPAQDYLKIYKKLCALSVRAGTG</sequence>
<dbReference type="UniPathway" id="UPA00164"/>
<keyword evidence="7 11" id="KW-0328">Glycosyltransferase</keyword>
<feature type="binding site" evidence="11">
    <location>
        <position position="15"/>
    </location>
    <ligand>
        <name>ADP-alpha-D-glucose</name>
        <dbReference type="ChEBI" id="CHEBI:57498"/>
    </ligand>
</feature>
<comment type="pathway">
    <text evidence="3 11">Glycan biosynthesis; glycogen biosynthesis.</text>
</comment>
<name>A0A6M0JV22_9GAMM</name>
<dbReference type="HAMAP" id="MF_00484">
    <property type="entry name" value="Glycogen_synth"/>
    <property type="match status" value="1"/>
</dbReference>
<dbReference type="Pfam" id="PF00534">
    <property type="entry name" value="Glycos_transf_1"/>
    <property type="match status" value="1"/>
</dbReference>
<keyword evidence="8 11" id="KW-0808">Transferase</keyword>
<feature type="domain" description="Starch synthase catalytic" evidence="13">
    <location>
        <begin position="2"/>
        <end position="240"/>
    </location>
</feature>
<keyword evidence="15" id="KW-1185">Reference proteome</keyword>
<dbReference type="NCBIfam" id="NF001905">
    <property type="entry name" value="PRK00654.2-4"/>
    <property type="match status" value="1"/>
</dbReference>
<evidence type="ECO:0000256" key="1">
    <source>
        <dbReference type="ARBA" id="ARBA00001478"/>
    </source>
</evidence>
<comment type="similarity">
    <text evidence="4 11">Belongs to the glycosyltransferase 1 family. Bacterial/plant glycogen synthase subfamily.</text>
</comment>
<evidence type="ECO:0000259" key="12">
    <source>
        <dbReference type="Pfam" id="PF00534"/>
    </source>
</evidence>
<proteinExistence type="inferred from homology"/>